<dbReference type="GO" id="GO:0008725">
    <property type="term" value="F:DNA-3-methyladenine glycosylase activity"/>
    <property type="evidence" value="ECO:0007669"/>
    <property type="project" value="InterPro"/>
</dbReference>
<reference evidence="2 3" key="1">
    <citation type="journal article" date="2019" name="Int. J. Syst. Evol. Microbiol.">
        <title>Lactobacillus salitolerans sp. nov., a novel lactic acid bacterium isolated from spent mushroom substrates.</title>
        <authorList>
            <person name="Tohno M."/>
            <person name="Tanizawa Y."/>
            <person name="Kojima Y."/>
            <person name="Sakamoto M."/>
            <person name="Nakamura Y."/>
            <person name="Ohkuma M."/>
            <person name="Kobayashi H."/>
        </authorList>
    </citation>
    <scope>NUCLEOTIDE SEQUENCE [LARGE SCALE GENOMIC DNA]</scope>
    <source>
        <strain evidence="2 3">YK43</strain>
    </source>
</reference>
<proteinExistence type="predicted"/>
<dbReference type="InterPro" id="IPR011257">
    <property type="entry name" value="DNA_glycosylase"/>
</dbReference>
<dbReference type="PANTHER" id="PTHR30037">
    <property type="entry name" value="DNA-3-METHYLADENINE GLYCOSYLASE 1"/>
    <property type="match status" value="1"/>
</dbReference>
<sequence>MTSCGWALNAPANMKTYHDQEWGKELHGDKQLFEMLSLELMQAGLSWQTILNKRTAFRADFRDFEPCRIVRLTQPEIAAISGDARIIRNKRKIHAILKNAQVVNSLEKQGGSFDRLIWAYVDNTPHINHWQHPEEVPAQTKLSQTISRDLKKMGFEFVGPTIIYSFMQAAGLVNDHLEACSAKYD</sequence>
<dbReference type="Gene3D" id="1.10.340.30">
    <property type="entry name" value="Hypothetical protein, domain 2"/>
    <property type="match status" value="1"/>
</dbReference>
<keyword evidence="1" id="KW-0479">Metal-binding</keyword>
<name>A0A401IR38_9LACO</name>
<dbReference type="RefSeq" id="WP_124974965.1">
    <property type="nucleotide sequence ID" value="NZ_BFFP01000004.1"/>
</dbReference>
<feature type="binding site" evidence="1">
    <location>
        <position position="18"/>
    </location>
    <ligand>
        <name>Zn(2+)</name>
        <dbReference type="ChEBI" id="CHEBI:29105"/>
    </ligand>
</feature>
<keyword evidence="1" id="KW-0862">Zinc</keyword>
<dbReference type="GO" id="GO:0006284">
    <property type="term" value="P:base-excision repair"/>
    <property type="evidence" value="ECO:0007669"/>
    <property type="project" value="InterPro"/>
</dbReference>
<evidence type="ECO:0000313" key="3">
    <source>
        <dbReference type="Proteomes" id="UP000286848"/>
    </source>
</evidence>
<dbReference type="PANTHER" id="PTHR30037:SF4">
    <property type="entry name" value="DNA-3-METHYLADENINE GLYCOSYLASE I"/>
    <property type="match status" value="1"/>
</dbReference>
<accession>A0A401IR38</accession>
<feature type="binding site" evidence="1">
    <location>
        <position position="176"/>
    </location>
    <ligand>
        <name>Zn(2+)</name>
        <dbReference type="ChEBI" id="CHEBI:29105"/>
    </ligand>
</feature>
<dbReference type="InterPro" id="IPR052891">
    <property type="entry name" value="DNA-3mA_glycosylase"/>
</dbReference>
<protein>
    <submittedName>
        <fullName evidence="2">DNA-3-methyladenine glycosylase I</fullName>
    </submittedName>
</protein>
<evidence type="ECO:0000256" key="1">
    <source>
        <dbReference type="PIRSR" id="PIRSR605019-1"/>
    </source>
</evidence>
<comment type="caution">
    <text evidence="2">The sequence shown here is derived from an EMBL/GenBank/DDBJ whole genome shotgun (WGS) entry which is preliminary data.</text>
</comment>
<gene>
    <name evidence="2" type="primary">tag</name>
    <name evidence="2" type="ORF">LFYK43_04340</name>
</gene>
<evidence type="ECO:0000313" key="2">
    <source>
        <dbReference type="EMBL" id="GBG93975.1"/>
    </source>
</evidence>
<organism evidence="2 3">
    <name type="scientific">Ligilactobacillus salitolerans</name>
    <dbReference type="NCBI Taxonomy" id="1808352"/>
    <lineage>
        <taxon>Bacteria</taxon>
        <taxon>Bacillati</taxon>
        <taxon>Bacillota</taxon>
        <taxon>Bacilli</taxon>
        <taxon>Lactobacillales</taxon>
        <taxon>Lactobacillaceae</taxon>
        <taxon>Ligilactobacillus</taxon>
    </lineage>
</organism>
<feature type="binding site" evidence="1">
    <location>
        <position position="180"/>
    </location>
    <ligand>
        <name>Zn(2+)</name>
        <dbReference type="ChEBI" id="CHEBI:29105"/>
    </ligand>
</feature>
<feature type="binding site" evidence="1">
    <location>
        <position position="4"/>
    </location>
    <ligand>
        <name>Zn(2+)</name>
        <dbReference type="ChEBI" id="CHEBI:29105"/>
    </ligand>
</feature>
<dbReference type="EMBL" id="BFFP01000004">
    <property type="protein sequence ID" value="GBG93975.1"/>
    <property type="molecule type" value="Genomic_DNA"/>
</dbReference>
<dbReference type="Proteomes" id="UP000286848">
    <property type="component" value="Unassembled WGS sequence"/>
</dbReference>
<dbReference type="Pfam" id="PF03352">
    <property type="entry name" value="Adenine_glyco"/>
    <property type="match status" value="1"/>
</dbReference>
<dbReference type="AlphaFoldDB" id="A0A401IR38"/>
<dbReference type="GO" id="GO:0046872">
    <property type="term" value="F:metal ion binding"/>
    <property type="evidence" value="ECO:0007669"/>
    <property type="project" value="UniProtKB-KW"/>
</dbReference>
<keyword evidence="3" id="KW-1185">Reference proteome</keyword>
<dbReference type="SUPFAM" id="SSF48150">
    <property type="entry name" value="DNA-glycosylase"/>
    <property type="match status" value="1"/>
</dbReference>
<dbReference type="InterPro" id="IPR005019">
    <property type="entry name" value="Adenine_glyco"/>
</dbReference>
<dbReference type="OrthoDB" id="9807664at2"/>